<feature type="compositionally biased region" description="Low complexity" evidence="1">
    <location>
        <begin position="8"/>
        <end position="30"/>
    </location>
</feature>
<proteinExistence type="predicted"/>
<keyword evidence="3" id="KW-1185">Reference proteome</keyword>
<dbReference type="EMBL" id="JAINUF010000024">
    <property type="protein sequence ID" value="KAJ8333122.1"/>
    <property type="molecule type" value="Genomic_DNA"/>
</dbReference>
<comment type="caution">
    <text evidence="2">The sequence shown here is derived from an EMBL/GenBank/DDBJ whole genome shotgun (WGS) entry which is preliminary data.</text>
</comment>
<organism evidence="2 3">
    <name type="scientific">Synaphobranchus kaupii</name>
    <name type="common">Kaup's arrowtooth eel</name>
    <dbReference type="NCBI Taxonomy" id="118154"/>
    <lineage>
        <taxon>Eukaryota</taxon>
        <taxon>Metazoa</taxon>
        <taxon>Chordata</taxon>
        <taxon>Craniata</taxon>
        <taxon>Vertebrata</taxon>
        <taxon>Euteleostomi</taxon>
        <taxon>Actinopterygii</taxon>
        <taxon>Neopterygii</taxon>
        <taxon>Teleostei</taxon>
        <taxon>Anguilliformes</taxon>
        <taxon>Synaphobranchidae</taxon>
        <taxon>Synaphobranchus</taxon>
    </lineage>
</organism>
<evidence type="ECO:0000313" key="3">
    <source>
        <dbReference type="Proteomes" id="UP001152622"/>
    </source>
</evidence>
<evidence type="ECO:0000256" key="1">
    <source>
        <dbReference type="SAM" id="MobiDB-lite"/>
    </source>
</evidence>
<dbReference type="AlphaFoldDB" id="A0A9Q1IB19"/>
<protein>
    <submittedName>
        <fullName evidence="2">Uncharacterized protein</fullName>
    </submittedName>
</protein>
<feature type="region of interest" description="Disordered" evidence="1">
    <location>
        <begin position="104"/>
        <end position="126"/>
    </location>
</feature>
<feature type="compositionally biased region" description="Basic and acidic residues" evidence="1">
    <location>
        <begin position="62"/>
        <end position="74"/>
    </location>
</feature>
<feature type="region of interest" description="Disordered" evidence="1">
    <location>
        <begin position="1"/>
        <end position="76"/>
    </location>
</feature>
<evidence type="ECO:0000313" key="2">
    <source>
        <dbReference type="EMBL" id="KAJ8333122.1"/>
    </source>
</evidence>
<name>A0A9Q1IB19_SYNKA</name>
<sequence length="126" mass="13683">MVEGERYPGTQPGAPACGPGPGDSSPPQAQYSGKFSFRAHSSKSLSAERRIRARPPCATRPEIPKSSRGQEQRLKQTTVRNLTKQLEGPKHNASTSVVSFLSPQRQFSNPLHSRGGNSQSIHIHTP</sequence>
<gene>
    <name evidence="2" type="ORF">SKAU_G00420180</name>
</gene>
<dbReference type="Proteomes" id="UP001152622">
    <property type="component" value="Chromosome 24"/>
</dbReference>
<reference evidence="2" key="1">
    <citation type="journal article" date="2023" name="Science">
        <title>Genome structures resolve the early diversification of teleost fishes.</title>
        <authorList>
            <person name="Parey E."/>
            <person name="Louis A."/>
            <person name="Montfort J."/>
            <person name="Bouchez O."/>
            <person name="Roques C."/>
            <person name="Iampietro C."/>
            <person name="Lluch J."/>
            <person name="Castinel A."/>
            <person name="Donnadieu C."/>
            <person name="Desvignes T."/>
            <person name="Floi Bucao C."/>
            <person name="Jouanno E."/>
            <person name="Wen M."/>
            <person name="Mejri S."/>
            <person name="Dirks R."/>
            <person name="Jansen H."/>
            <person name="Henkel C."/>
            <person name="Chen W.J."/>
            <person name="Zahm M."/>
            <person name="Cabau C."/>
            <person name="Klopp C."/>
            <person name="Thompson A.W."/>
            <person name="Robinson-Rechavi M."/>
            <person name="Braasch I."/>
            <person name="Lecointre G."/>
            <person name="Bobe J."/>
            <person name="Postlethwait J.H."/>
            <person name="Berthelot C."/>
            <person name="Roest Crollius H."/>
            <person name="Guiguen Y."/>
        </authorList>
    </citation>
    <scope>NUCLEOTIDE SEQUENCE</scope>
    <source>
        <strain evidence="2">WJC10195</strain>
    </source>
</reference>
<accession>A0A9Q1IB19</accession>